<reference evidence="4 5" key="1">
    <citation type="submission" date="2018-06" db="EMBL/GenBank/DDBJ databases">
        <authorList>
            <consortium name="Pathogen Informatics"/>
            <person name="Doyle S."/>
        </authorList>
    </citation>
    <scope>NUCLEOTIDE SEQUENCE [LARGE SCALE GENOMIC DNA]</scope>
    <source>
        <strain evidence="4 5">NCTC11997</strain>
    </source>
</reference>
<keyword evidence="6" id="KW-1185">Reference proteome</keyword>
<dbReference type="EMBL" id="CP065725">
    <property type="protein sequence ID" value="QPT41102.1"/>
    <property type="molecule type" value="Genomic_DNA"/>
</dbReference>
<keyword evidence="1 4" id="KW-0378">Hydrolase</keyword>
<dbReference type="RefSeq" id="WP_197933428.1">
    <property type="nucleotide sequence ID" value="NZ_CP065725.1"/>
</dbReference>
<dbReference type="Pfam" id="PF01966">
    <property type="entry name" value="HD"/>
    <property type="match status" value="1"/>
</dbReference>
<sequence length="274" mass="31502">MDFTHRDLKSHLAWQDRFDPDVSGSGSAREVRTPWERDYARLIHSSAFRRMQSKTQVLGLGESDFYRTRLTHSLEVAQIGVGIVRWLEQKLQHDEFRMTEVEQNYIAQLQQLLPDYELMNAICLAHDIGHPPFGHGGEVALNICMRDYGGFEGNGQSLRILSRLDKYTEYNGMNPTRRLLLGVLKYPLAYSHVVNHTAYGELKEPLWLCKASQQLPPKCFLDSEQDIVDWILEPLSEEERQAFTSTKDASTETEAKHLKTRYKSFDTSNYGTSG</sequence>
<dbReference type="EMBL" id="UGSB01000001">
    <property type="protein sequence ID" value="SUA53703.1"/>
    <property type="molecule type" value="Genomic_DNA"/>
</dbReference>
<dbReference type="STRING" id="1122619.GCA_000373745_02500"/>
<dbReference type="InterPro" id="IPR003607">
    <property type="entry name" value="HD/PDEase_dom"/>
</dbReference>
<dbReference type="Gene3D" id="1.10.3210.10">
    <property type="entry name" value="Hypothetical protein af1432"/>
    <property type="match status" value="1"/>
</dbReference>
<dbReference type="InterPro" id="IPR050135">
    <property type="entry name" value="dGTPase-like"/>
</dbReference>
<dbReference type="AlphaFoldDB" id="A0A378XGL2"/>
<evidence type="ECO:0000313" key="4">
    <source>
        <dbReference type="EMBL" id="SUA53703.1"/>
    </source>
</evidence>
<reference evidence="3 6" key="2">
    <citation type="submission" date="2020-12" db="EMBL/GenBank/DDBJ databases">
        <title>FDA dAtabase for Regulatory Grade micrObial Sequences (FDA-ARGOS): Supporting development and validation of Infectious Disease Dx tests.</title>
        <authorList>
            <person name="Sproer C."/>
            <person name="Gronow S."/>
            <person name="Severitt S."/>
            <person name="Schroder I."/>
            <person name="Tallon L."/>
            <person name="Sadzewicz L."/>
            <person name="Zhao X."/>
            <person name="Boylan J."/>
            <person name="Ott S."/>
            <person name="Bowen H."/>
            <person name="Vavikolanu K."/>
            <person name="Mehta A."/>
            <person name="Aluvathingal J."/>
            <person name="Nadendla S."/>
            <person name="Lowell S."/>
            <person name="Myers T."/>
            <person name="Yan Y."/>
            <person name="Sichtig H."/>
        </authorList>
    </citation>
    <scope>NUCLEOTIDE SEQUENCE [LARGE SCALE GENOMIC DNA]</scope>
    <source>
        <strain evidence="3 6">FDAARGOS_872</strain>
    </source>
</reference>
<organism evidence="4 5">
    <name type="scientific">Oligella ureolytica</name>
    <dbReference type="NCBI Taxonomy" id="90244"/>
    <lineage>
        <taxon>Bacteria</taxon>
        <taxon>Pseudomonadati</taxon>
        <taxon>Pseudomonadota</taxon>
        <taxon>Betaproteobacteria</taxon>
        <taxon>Burkholderiales</taxon>
        <taxon>Alcaligenaceae</taxon>
        <taxon>Oligella</taxon>
    </lineage>
</organism>
<dbReference type="InterPro" id="IPR006674">
    <property type="entry name" value="HD_domain"/>
</dbReference>
<feature type="domain" description="HD" evidence="2">
    <location>
        <begin position="69"/>
        <end position="231"/>
    </location>
</feature>
<evidence type="ECO:0000313" key="6">
    <source>
        <dbReference type="Proteomes" id="UP000594903"/>
    </source>
</evidence>
<dbReference type="Proteomes" id="UP000254603">
    <property type="component" value="Unassembled WGS sequence"/>
</dbReference>
<protein>
    <submittedName>
        <fullName evidence="3">DNTP triphosphohydrolase</fullName>
    </submittedName>
    <submittedName>
        <fullName evidence="4">Deoxyguanosinetriphosphate triphosphohydrolase</fullName>
        <ecNumber evidence="4">3.1.5.1</ecNumber>
    </submittedName>
</protein>
<dbReference type="GO" id="GO:0008832">
    <property type="term" value="F:dGTPase activity"/>
    <property type="evidence" value="ECO:0007669"/>
    <property type="project" value="UniProtKB-EC"/>
</dbReference>
<evidence type="ECO:0000256" key="1">
    <source>
        <dbReference type="ARBA" id="ARBA00022801"/>
    </source>
</evidence>
<dbReference type="SUPFAM" id="SSF109604">
    <property type="entry name" value="HD-domain/PDEase-like"/>
    <property type="match status" value="1"/>
</dbReference>
<name>A0A378XGL2_9BURK</name>
<dbReference type="NCBIfam" id="TIGR01353">
    <property type="entry name" value="dGTP_triPase"/>
    <property type="match status" value="1"/>
</dbReference>
<dbReference type="PROSITE" id="PS51831">
    <property type="entry name" value="HD"/>
    <property type="match status" value="1"/>
</dbReference>
<gene>
    <name evidence="4" type="primary">dgt_1</name>
    <name evidence="3" type="synonym">dgt</name>
    <name evidence="3" type="ORF">I6G29_06105</name>
    <name evidence="4" type="ORF">NCTC11997_01277</name>
</gene>
<dbReference type="PANTHER" id="PTHR11373">
    <property type="entry name" value="DEOXYNUCLEOSIDE TRIPHOSPHATE TRIPHOSPHOHYDROLASE"/>
    <property type="match status" value="1"/>
</dbReference>
<dbReference type="PANTHER" id="PTHR11373:SF32">
    <property type="entry name" value="DEOXYGUANOSINETRIPHOSPHATE TRIPHOSPHOHYDROLASE"/>
    <property type="match status" value="1"/>
</dbReference>
<evidence type="ECO:0000313" key="5">
    <source>
        <dbReference type="Proteomes" id="UP000254603"/>
    </source>
</evidence>
<dbReference type="EC" id="3.1.5.1" evidence="4"/>
<evidence type="ECO:0000313" key="3">
    <source>
        <dbReference type="EMBL" id="QPT41102.1"/>
    </source>
</evidence>
<dbReference type="SMART" id="SM00471">
    <property type="entry name" value="HDc"/>
    <property type="match status" value="1"/>
</dbReference>
<proteinExistence type="predicted"/>
<evidence type="ECO:0000259" key="2">
    <source>
        <dbReference type="PROSITE" id="PS51831"/>
    </source>
</evidence>
<dbReference type="InterPro" id="IPR006261">
    <property type="entry name" value="dGTPase"/>
</dbReference>
<dbReference type="GO" id="GO:0006203">
    <property type="term" value="P:dGTP catabolic process"/>
    <property type="evidence" value="ECO:0007669"/>
    <property type="project" value="TreeGrafter"/>
</dbReference>
<accession>A0A378XGL2</accession>
<dbReference type="Proteomes" id="UP000594903">
    <property type="component" value="Chromosome"/>
</dbReference>